<dbReference type="EMBL" id="JASSZA010000007">
    <property type="protein sequence ID" value="KAK2106457.1"/>
    <property type="molecule type" value="Genomic_DNA"/>
</dbReference>
<evidence type="ECO:0000313" key="4">
    <source>
        <dbReference type="EMBL" id="KAK2106457.1"/>
    </source>
</evidence>
<dbReference type="Proteomes" id="UP001266305">
    <property type="component" value="Unassembled WGS sequence"/>
</dbReference>
<organism evidence="4 5">
    <name type="scientific">Saguinus oedipus</name>
    <name type="common">Cotton-top tamarin</name>
    <name type="synonym">Oedipomidas oedipus</name>
    <dbReference type="NCBI Taxonomy" id="9490"/>
    <lineage>
        <taxon>Eukaryota</taxon>
        <taxon>Metazoa</taxon>
        <taxon>Chordata</taxon>
        <taxon>Craniata</taxon>
        <taxon>Vertebrata</taxon>
        <taxon>Euteleostomi</taxon>
        <taxon>Mammalia</taxon>
        <taxon>Eutheria</taxon>
        <taxon>Euarchontoglires</taxon>
        <taxon>Primates</taxon>
        <taxon>Haplorrhini</taxon>
        <taxon>Platyrrhini</taxon>
        <taxon>Cebidae</taxon>
        <taxon>Callitrichinae</taxon>
        <taxon>Saguinus</taxon>
    </lineage>
</organism>
<dbReference type="SUPFAM" id="SSF50044">
    <property type="entry name" value="SH3-domain"/>
    <property type="match status" value="1"/>
</dbReference>
<proteinExistence type="predicted"/>
<feature type="domain" description="SH3" evidence="3">
    <location>
        <begin position="42"/>
        <end position="101"/>
    </location>
</feature>
<dbReference type="PROSITE" id="PS50002">
    <property type="entry name" value="SH3"/>
    <property type="match status" value="1"/>
</dbReference>
<name>A0ABQ9VAR7_SAGOE</name>
<dbReference type="PANTHER" id="PTHR14167">
    <property type="entry name" value="SH3 DOMAIN-CONTAINING"/>
    <property type="match status" value="1"/>
</dbReference>
<dbReference type="InterPro" id="IPR001452">
    <property type="entry name" value="SH3_domain"/>
</dbReference>
<dbReference type="Pfam" id="PF14604">
    <property type="entry name" value="SH3_9"/>
    <property type="match status" value="1"/>
</dbReference>
<gene>
    <name evidence="4" type="ORF">P7K49_015971</name>
</gene>
<dbReference type="Gene3D" id="2.30.30.40">
    <property type="entry name" value="SH3 Domains"/>
    <property type="match status" value="1"/>
</dbReference>
<dbReference type="PANTHER" id="PTHR14167:SF28">
    <property type="entry name" value="SH3 DOMAIN-CONTAINING PROTEIN 21"/>
    <property type="match status" value="1"/>
</dbReference>
<evidence type="ECO:0000256" key="2">
    <source>
        <dbReference type="PROSITE-ProRule" id="PRU00192"/>
    </source>
</evidence>
<evidence type="ECO:0000256" key="1">
    <source>
        <dbReference type="ARBA" id="ARBA00022443"/>
    </source>
</evidence>
<comment type="caution">
    <text evidence="4">The sequence shown here is derived from an EMBL/GenBank/DDBJ whole genome shotgun (WGS) entry which is preliminary data.</text>
</comment>
<keyword evidence="1 2" id="KW-0728">SH3 domain</keyword>
<accession>A0ABQ9VAR7</accession>
<keyword evidence="5" id="KW-1185">Reference proteome</keyword>
<evidence type="ECO:0000259" key="3">
    <source>
        <dbReference type="PROSITE" id="PS50002"/>
    </source>
</evidence>
<reference evidence="4 5" key="1">
    <citation type="submission" date="2023-05" db="EMBL/GenBank/DDBJ databases">
        <title>B98-5 Cell Line De Novo Hybrid Assembly: An Optical Mapping Approach.</title>
        <authorList>
            <person name="Kananen K."/>
            <person name="Auerbach J.A."/>
            <person name="Kautto E."/>
            <person name="Blachly J.S."/>
        </authorList>
    </citation>
    <scope>NUCLEOTIDE SEQUENCE [LARGE SCALE GENOMIC DNA]</scope>
    <source>
        <strain evidence="4">B95-8</strain>
        <tissue evidence="4">Cell line</tissue>
    </source>
</reference>
<protein>
    <recommendedName>
        <fullName evidence="3">SH3 domain-containing protein</fullName>
    </recommendedName>
</protein>
<dbReference type="PRINTS" id="PR00452">
    <property type="entry name" value="SH3DOMAIN"/>
</dbReference>
<sequence length="110" mass="12345">MLCPGAGLEVRPQSFPSSAYWGIRLEFPRYCLVLGHPAKYAVPQRWCKVNFNYSPEQADELKLQAGEIVEMIKEIEDGWWLGKKNGQLGAFPSNFVELLDTGPPSETSTL</sequence>
<dbReference type="InterPro" id="IPR050384">
    <property type="entry name" value="Endophilin_SH3RF"/>
</dbReference>
<dbReference type="SMART" id="SM00326">
    <property type="entry name" value="SH3"/>
    <property type="match status" value="1"/>
</dbReference>
<dbReference type="CDD" id="cd11874">
    <property type="entry name" value="SH3_CD2AP-like_2"/>
    <property type="match status" value="1"/>
</dbReference>
<dbReference type="InterPro" id="IPR036028">
    <property type="entry name" value="SH3-like_dom_sf"/>
</dbReference>
<evidence type="ECO:0000313" key="5">
    <source>
        <dbReference type="Proteomes" id="UP001266305"/>
    </source>
</evidence>